<accession>A0A8J3ESR0</accession>
<name>A0A8J3ESR0_9ACTN</name>
<gene>
    <name evidence="2" type="ORF">GCM10011354_04650</name>
</gene>
<dbReference type="AlphaFoldDB" id="A0A8J3ESR0"/>
<dbReference type="RefSeq" id="WP_130651008.1">
    <property type="nucleotide sequence ID" value="NZ_BMHA01000002.1"/>
</dbReference>
<dbReference type="Pfam" id="PF13401">
    <property type="entry name" value="AAA_22"/>
    <property type="match status" value="1"/>
</dbReference>
<reference evidence="2" key="1">
    <citation type="journal article" date="2014" name="Int. J. Syst. Evol. Microbiol.">
        <title>Complete genome sequence of Corynebacterium casei LMG S-19264T (=DSM 44701T), isolated from a smear-ripened cheese.</title>
        <authorList>
            <consortium name="US DOE Joint Genome Institute (JGI-PGF)"/>
            <person name="Walter F."/>
            <person name="Albersmeier A."/>
            <person name="Kalinowski J."/>
            <person name="Ruckert C."/>
        </authorList>
    </citation>
    <scope>NUCLEOTIDE SEQUENCE</scope>
    <source>
        <strain evidence="2">CGMCC 1.14988</strain>
    </source>
</reference>
<protein>
    <submittedName>
        <fullName evidence="2">ATPase</fullName>
    </submittedName>
</protein>
<dbReference type="PANTHER" id="PTHR34301:SF8">
    <property type="entry name" value="ATPASE DOMAIN-CONTAINING PROTEIN"/>
    <property type="match status" value="1"/>
</dbReference>
<dbReference type="SUPFAM" id="SSF52540">
    <property type="entry name" value="P-loop containing nucleoside triphosphate hydrolases"/>
    <property type="match status" value="1"/>
</dbReference>
<keyword evidence="3" id="KW-1185">Reference proteome</keyword>
<dbReference type="Proteomes" id="UP000650511">
    <property type="component" value="Unassembled WGS sequence"/>
</dbReference>
<dbReference type="Gene3D" id="3.40.50.300">
    <property type="entry name" value="P-loop containing nucleotide triphosphate hydrolases"/>
    <property type="match status" value="1"/>
</dbReference>
<evidence type="ECO:0000313" key="2">
    <source>
        <dbReference type="EMBL" id="GGI03562.1"/>
    </source>
</evidence>
<reference evidence="2" key="2">
    <citation type="submission" date="2020-09" db="EMBL/GenBank/DDBJ databases">
        <authorList>
            <person name="Sun Q."/>
            <person name="Zhou Y."/>
        </authorList>
    </citation>
    <scope>NUCLEOTIDE SEQUENCE</scope>
    <source>
        <strain evidence="2">CGMCC 1.14988</strain>
    </source>
</reference>
<dbReference type="GO" id="GO:0016887">
    <property type="term" value="F:ATP hydrolysis activity"/>
    <property type="evidence" value="ECO:0007669"/>
    <property type="project" value="InterPro"/>
</dbReference>
<evidence type="ECO:0000259" key="1">
    <source>
        <dbReference type="Pfam" id="PF13401"/>
    </source>
</evidence>
<comment type="caution">
    <text evidence="2">The sequence shown here is derived from an EMBL/GenBank/DDBJ whole genome shotgun (WGS) entry which is preliminary data.</text>
</comment>
<evidence type="ECO:0000313" key="3">
    <source>
        <dbReference type="Proteomes" id="UP000650511"/>
    </source>
</evidence>
<dbReference type="InterPro" id="IPR027417">
    <property type="entry name" value="P-loop_NTPase"/>
</dbReference>
<feature type="domain" description="ORC1/DEAH AAA+ ATPase" evidence="1">
    <location>
        <begin position="33"/>
        <end position="182"/>
    </location>
</feature>
<organism evidence="2 3">
    <name type="scientific">Egicoccus halophilus</name>
    <dbReference type="NCBI Taxonomy" id="1670830"/>
    <lineage>
        <taxon>Bacteria</taxon>
        <taxon>Bacillati</taxon>
        <taxon>Actinomycetota</taxon>
        <taxon>Nitriliruptoria</taxon>
        <taxon>Egicoccales</taxon>
        <taxon>Egicoccaceae</taxon>
        <taxon>Egicoccus</taxon>
    </lineage>
</organism>
<dbReference type="EMBL" id="BMHA01000002">
    <property type="protein sequence ID" value="GGI03562.1"/>
    <property type="molecule type" value="Genomic_DNA"/>
</dbReference>
<proteinExistence type="predicted"/>
<dbReference type="OrthoDB" id="43969at2"/>
<dbReference type="PANTHER" id="PTHR34301">
    <property type="entry name" value="DNA-BINDING PROTEIN-RELATED"/>
    <property type="match status" value="1"/>
</dbReference>
<sequence length="361" mass="39128">MEVSPFPYQGPLPPDRVRGRDGLLQDLAERVTERRVTALLGPRRFGKTSVLRRLAADLTEVSTIAIDLFGVQTHADAVVRLSSAMQAAVPSIREPAVELSVEAGIDLGGLQAKLALSPARRPDARALFDQLVQMLVTLGRRMPLLLVFDEFQSLTTVDGATAVLRTRLQHHYADVGLIFAGSAPSAMRDVFTRHDQPFFNQADLVTIEPLDLAAVHAIVVDGFADTGRDAGSVAGNLFDLTGGHPQRTMRAADQVWRLTGPGESADGRWGRALTRLRDAEAGVLAATYDDLTATEKKVVRIYANGGSIYGSAAERLELSPGAANHARDRLLADGKLRHRDEGDIVVTDPLLADWLVRRLPL</sequence>
<dbReference type="InterPro" id="IPR049945">
    <property type="entry name" value="AAA_22"/>
</dbReference>